<name>A0A8T0BRX9_SILME</name>
<gene>
    <name evidence="2" type="ORF">HF521_016638</name>
</gene>
<keyword evidence="1" id="KW-0175">Coiled coil</keyword>
<dbReference type="EMBL" id="JABFDY010000003">
    <property type="protein sequence ID" value="KAF7709788.1"/>
    <property type="molecule type" value="Genomic_DNA"/>
</dbReference>
<reference evidence="2" key="1">
    <citation type="submission" date="2020-08" db="EMBL/GenBank/DDBJ databases">
        <title>Chromosome-level assembly of Southern catfish (Silurus meridionalis) provides insights into visual adaptation to the nocturnal and benthic lifestyles.</title>
        <authorList>
            <person name="Zhang Y."/>
            <person name="Wang D."/>
            <person name="Peng Z."/>
        </authorList>
    </citation>
    <scope>NUCLEOTIDE SEQUENCE</scope>
    <source>
        <strain evidence="2">SWU-2019-XX</strain>
        <tissue evidence="2">Muscle</tissue>
    </source>
</reference>
<protein>
    <submittedName>
        <fullName evidence="2">Uncharacterized protein</fullName>
    </submittedName>
</protein>
<feature type="coiled-coil region" evidence="1">
    <location>
        <begin position="75"/>
        <end position="143"/>
    </location>
</feature>
<evidence type="ECO:0000313" key="3">
    <source>
        <dbReference type="Proteomes" id="UP000606274"/>
    </source>
</evidence>
<evidence type="ECO:0000256" key="1">
    <source>
        <dbReference type="SAM" id="Coils"/>
    </source>
</evidence>
<sequence length="143" mass="16757">MNSPLDNPHDKSIQHSKDVQNLLKRLKDATSKLQQVKAEKEVISMEVHQRREELDRRMLLLLHVDDRVCDALMELEAAKQKKQTLTQLNQSLDTSARYKPEVKLRNVSVSIMQNQVKELEEEENKLKLQCEQVKKELDNDQEV</sequence>
<comment type="caution">
    <text evidence="2">The sequence shown here is derived from an EMBL/GenBank/DDBJ whole genome shotgun (WGS) entry which is preliminary data.</text>
</comment>
<evidence type="ECO:0000313" key="2">
    <source>
        <dbReference type="EMBL" id="KAF7709788.1"/>
    </source>
</evidence>
<accession>A0A8T0BRX9</accession>
<dbReference type="AlphaFoldDB" id="A0A8T0BRX9"/>
<dbReference type="Proteomes" id="UP000606274">
    <property type="component" value="Unassembled WGS sequence"/>
</dbReference>
<organism evidence="2 3">
    <name type="scientific">Silurus meridionalis</name>
    <name type="common">Southern catfish</name>
    <name type="synonym">Silurus soldatovi meridionalis</name>
    <dbReference type="NCBI Taxonomy" id="175797"/>
    <lineage>
        <taxon>Eukaryota</taxon>
        <taxon>Metazoa</taxon>
        <taxon>Chordata</taxon>
        <taxon>Craniata</taxon>
        <taxon>Vertebrata</taxon>
        <taxon>Euteleostomi</taxon>
        <taxon>Actinopterygii</taxon>
        <taxon>Neopterygii</taxon>
        <taxon>Teleostei</taxon>
        <taxon>Ostariophysi</taxon>
        <taxon>Siluriformes</taxon>
        <taxon>Siluridae</taxon>
        <taxon>Silurus</taxon>
    </lineage>
</organism>
<proteinExistence type="predicted"/>
<keyword evidence="3" id="KW-1185">Reference proteome</keyword>
<feature type="coiled-coil region" evidence="1">
    <location>
        <begin position="19"/>
        <end position="46"/>
    </location>
</feature>